<dbReference type="OrthoDB" id="1115230at2"/>
<name>A0A5J4IYM4_9FLAO</name>
<keyword evidence="2" id="KW-1185">Reference proteome</keyword>
<accession>A0A5J4IYM4</accession>
<proteinExistence type="predicted"/>
<dbReference type="Proteomes" id="UP000326509">
    <property type="component" value="Unassembled WGS sequence"/>
</dbReference>
<dbReference type="PROSITE" id="PS51257">
    <property type="entry name" value="PROKAR_LIPOPROTEIN"/>
    <property type="match status" value="1"/>
</dbReference>
<evidence type="ECO:0000313" key="2">
    <source>
        <dbReference type="Proteomes" id="UP000326509"/>
    </source>
</evidence>
<protein>
    <submittedName>
        <fullName evidence="1">DUF4837 domain-containing protein</fullName>
    </submittedName>
</protein>
<sequence>MKAVYIAIVSLIVLVSCGDNSDSKTKYKQESLGNINTLQIVTTNELWNDSVGEVIRERFAAPTPGLPQDEPLFSMNQMPPDAYSGFARKYRLFIKATIADKDTIAIRKNPYAKPQVGAFITAKTPEGLVKIIRENSDRIIKAFKNSEIVERQRRTKISKMRLDSLPTDFGLSLEIPSAYRMYKSTKEFYWMQKDLEAGSTNIIVYEVPLSAIKQDSTAIASIIQIRDLVGEREMPVEDDGIFMTEEAYAPYIFDSEIDGHFAYETKGTWEVKDKWMAGPFVNYAIKDEANDRWLMIEGFTHAPSVRKRDLQFELESILKSAKLK</sequence>
<dbReference type="RefSeq" id="WP_151672725.1">
    <property type="nucleotide sequence ID" value="NZ_BKCG01000001.1"/>
</dbReference>
<gene>
    <name evidence="1" type="ORF">ULMA_07690</name>
</gene>
<dbReference type="Pfam" id="PF16125">
    <property type="entry name" value="DUF4837"/>
    <property type="match status" value="1"/>
</dbReference>
<dbReference type="InterPro" id="IPR032286">
    <property type="entry name" value="DUF4837"/>
</dbReference>
<reference evidence="1 2" key="1">
    <citation type="submission" date="2019-08" db="EMBL/GenBank/DDBJ databases">
        <title>Draft genome sequence of Ulvibacter marinus type strain NBRC 109484.</title>
        <authorList>
            <person name="Kawano K."/>
            <person name="Ushijima N."/>
            <person name="Kihara M."/>
            <person name="Itoh H."/>
        </authorList>
    </citation>
    <scope>NUCLEOTIDE SEQUENCE [LARGE SCALE GENOMIC DNA]</scope>
    <source>
        <strain evidence="1 2">NBRC 109484</strain>
    </source>
</reference>
<dbReference type="EMBL" id="BKCG01000001">
    <property type="protein sequence ID" value="GER58661.1"/>
    <property type="molecule type" value="Genomic_DNA"/>
</dbReference>
<comment type="caution">
    <text evidence="1">The sequence shown here is derived from an EMBL/GenBank/DDBJ whole genome shotgun (WGS) entry which is preliminary data.</text>
</comment>
<dbReference type="AlphaFoldDB" id="A0A5J4IYM4"/>
<evidence type="ECO:0000313" key="1">
    <source>
        <dbReference type="EMBL" id="GER58661.1"/>
    </source>
</evidence>
<organism evidence="1 2">
    <name type="scientific">Patiriisocius marinus</name>
    <dbReference type="NCBI Taxonomy" id="1397112"/>
    <lineage>
        <taxon>Bacteria</taxon>
        <taxon>Pseudomonadati</taxon>
        <taxon>Bacteroidota</taxon>
        <taxon>Flavobacteriia</taxon>
        <taxon>Flavobacteriales</taxon>
        <taxon>Flavobacteriaceae</taxon>
        <taxon>Patiriisocius</taxon>
    </lineage>
</organism>